<evidence type="ECO:0000256" key="4">
    <source>
        <dbReference type="ARBA" id="ARBA00022527"/>
    </source>
</evidence>
<dbReference type="GO" id="GO:0016020">
    <property type="term" value="C:membrane"/>
    <property type="evidence" value="ECO:0007669"/>
    <property type="project" value="UniProtKB-SubCell"/>
</dbReference>
<dbReference type="GO" id="GO:0016788">
    <property type="term" value="F:hydrolase activity, acting on ester bonds"/>
    <property type="evidence" value="ECO:0007669"/>
    <property type="project" value="InterPro"/>
</dbReference>
<dbReference type="PANTHER" id="PTHR48006:SF81">
    <property type="entry name" value="PROTEIN KINASE DOMAIN-CONTAINING PROTEIN"/>
    <property type="match status" value="1"/>
</dbReference>
<evidence type="ECO:0000256" key="9">
    <source>
        <dbReference type="ARBA" id="ARBA00022729"/>
    </source>
</evidence>
<organism evidence="24 25">
    <name type="scientific">Anisodus acutangulus</name>
    <dbReference type="NCBI Taxonomy" id="402998"/>
    <lineage>
        <taxon>Eukaryota</taxon>
        <taxon>Viridiplantae</taxon>
        <taxon>Streptophyta</taxon>
        <taxon>Embryophyta</taxon>
        <taxon>Tracheophyta</taxon>
        <taxon>Spermatophyta</taxon>
        <taxon>Magnoliopsida</taxon>
        <taxon>eudicotyledons</taxon>
        <taxon>Gunneridae</taxon>
        <taxon>Pentapetalae</taxon>
        <taxon>asterids</taxon>
        <taxon>lamiids</taxon>
        <taxon>Solanales</taxon>
        <taxon>Solanaceae</taxon>
        <taxon>Solanoideae</taxon>
        <taxon>Hyoscyameae</taxon>
        <taxon>Anisodus</taxon>
    </lineage>
</organism>
<evidence type="ECO:0000256" key="3">
    <source>
        <dbReference type="ARBA" id="ARBA00012513"/>
    </source>
</evidence>
<dbReference type="InterPro" id="IPR003591">
    <property type="entry name" value="Leu-rich_rpt_typical-subtyp"/>
</dbReference>
<keyword evidence="17" id="KW-0325">Glycoprotein</keyword>
<dbReference type="Gene3D" id="3.30.200.20">
    <property type="entry name" value="Phosphorylase Kinase, domain 1"/>
    <property type="match status" value="1"/>
</dbReference>
<evidence type="ECO:0000256" key="17">
    <source>
        <dbReference type="ARBA" id="ARBA00023180"/>
    </source>
</evidence>
<dbReference type="Gene3D" id="3.40.50.1110">
    <property type="entry name" value="SGNH hydrolase"/>
    <property type="match status" value="1"/>
</dbReference>
<dbReference type="PROSITE" id="PS50011">
    <property type="entry name" value="PROTEIN_KINASE_DOM"/>
    <property type="match status" value="1"/>
</dbReference>
<keyword evidence="13 20" id="KW-0067">ATP-binding</keyword>
<keyword evidence="9 22" id="KW-0732">Signal</keyword>
<dbReference type="EC" id="2.7.11.1" evidence="3"/>
<keyword evidence="11 20" id="KW-0547">Nucleotide-binding</keyword>
<dbReference type="EMBL" id="JAJAGQ010000021">
    <property type="protein sequence ID" value="KAJ8531520.1"/>
    <property type="molecule type" value="Genomic_DNA"/>
</dbReference>
<accession>A0A9Q1QWE5</accession>
<keyword evidence="10" id="KW-0677">Repeat</keyword>
<dbReference type="FunFam" id="3.80.10.10:FF:000383">
    <property type="entry name" value="Leucine-rich repeat receptor protein kinase EMS1"/>
    <property type="match status" value="2"/>
</dbReference>
<evidence type="ECO:0000256" key="21">
    <source>
        <dbReference type="SAM" id="Phobius"/>
    </source>
</evidence>
<feature type="domain" description="Protein kinase" evidence="23">
    <location>
        <begin position="1005"/>
        <end position="1275"/>
    </location>
</feature>
<dbReference type="Pfam" id="PF13855">
    <property type="entry name" value="LRR_8"/>
    <property type="match status" value="1"/>
</dbReference>
<keyword evidence="15 21" id="KW-0472">Membrane</keyword>
<dbReference type="InterPro" id="IPR035669">
    <property type="entry name" value="SGNH_plant_lipase-like"/>
</dbReference>
<proteinExistence type="inferred from homology"/>
<name>A0A9Q1QWE5_9SOLA</name>
<comment type="similarity">
    <text evidence="2">Belongs to the 'GDSL' lipolytic enzyme family.</text>
</comment>
<evidence type="ECO:0000313" key="24">
    <source>
        <dbReference type="EMBL" id="KAJ8531520.1"/>
    </source>
</evidence>
<dbReference type="Pfam" id="PF00069">
    <property type="entry name" value="Pkinase"/>
    <property type="match status" value="1"/>
</dbReference>
<evidence type="ECO:0000256" key="14">
    <source>
        <dbReference type="ARBA" id="ARBA00022989"/>
    </source>
</evidence>
<keyword evidence="8 21" id="KW-0812">Transmembrane</keyword>
<evidence type="ECO:0000256" key="12">
    <source>
        <dbReference type="ARBA" id="ARBA00022777"/>
    </source>
</evidence>
<evidence type="ECO:0000256" key="5">
    <source>
        <dbReference type="ARBA" id="ARBA00022553"/>
    </source>
</evidence>
<dbReference type="GO" id="GO:0004674">
    <property type="term" value="F:protein serine/threonine kinase activity"/>
    <property type="evidence" value="ECO:0007669"/>
    <property type="project" value="UniProtKB-KW"/>
</dbReference>
<evidence type="ECO:0000256" key="16">
    <source>
        <dbReference type="ARBA" id="ARBA00023170"/>
    </source>
</evidence>
<evidence type="ECO:0000259" key="23">
    <source>
        <dbReference type="PROSITE" id="PS50011"/>
    </source>
</evidence>
<dbReference type="InterPro" id="IPR032675">
    <property type="entry name" value="LRR_dom_sf"/>
</dbReference>
<dbReference type="InterPro" id="IPR001611">
    <property type="entry name" value="Leu-rich_rpt"/>
</dbReference>
<dbReference type="InterPro" id="IPR011009">
    <property type="entry name" value="Kinase-like_dom_sf"/>
</dbReference>
<evidence type="ECO:0000256" key="20">
    <source>
        <dbReference type="PROSITE-ProRule" id="PRU10141"/>
    </source>
</evidence>
<comment type="subcellular location">
    <subcellularLocation>
        <location evidence="1">Membrane</location>
        <topology evidence="1">Single-pass type I membrane protein</topology>
    </subcellularLocation>
</comment>
<dbReference type="Gene3D" id="3.80.10.10">
    <property type="entry name" value="Ribonuclease Inhibitor"/>
    <property type="match status" value="3"/>
</dbReference>
<protein>
    <recommendedName>
        <fullName evidence="3">non-specific serine/threonine protein kinase</fullName>
        <ecNumber evidence="3">2.7.11.1</ecNumber>
    </recommendedName>
</protein>
<sequence>MSSCGNIVWFILIISIVIISSKPNMVEGEPQVPCYFIFGDSVVDNGNNNNLITTAKANYFPYGIDFPTGPENGRFSNGRNKADFIAELVGFDNFIPPFATARGPEILKGVNYGSGVAGIRDETGYRWGDRISMNRQLLNHRVTTLRIVSLLGNNVTAAKSLLNKCLYTVDMGNNDYLNNYLQPKYYPSSLLYTPEKYADVLVQQFSRQLKTLHGYGARKVAVSNIGFLGCLPEETRVFGRNASGCVDFINNYVQLFNDKLKLQIDDLNTNLPGARFIILNQTSISSGGPPNDFTVFDSPCCIVSDTIAKGQCKEVHCEITVEQATQGPLRKICTTTWYNTTLKEVPPLAKEDEDAINALLGCNRDILPPSCYIGKTNAVTCDCYPENHRRCRVVHIDFSNRRFVGNIPEEIGGLQYLKTLYLNGNKLRGSIPEPFKNLKNLLDFSLCDNSLEGPVPSFFGEMKSLKSIYLCKNFFNQTIPQKLGSLPSLEYLDLGNNFLTGKIPVELGNIKSLIGLYLSDNQLSDVLPVQLGNLENLDELYLQNNEFSGSLPPSFKSLKKLTYFNVQGNKLNETISNIFEHWQDLRILNLMGNSFSAPLPGQISKLKSLRELHISHLVGEGSSFPDLSAMEFLRVLTLRNCSIVDRIPDRIWNLSRLQYLDLSFNSLFGGIPEAVNHSLNYIFLRRNNLDETIPAWMNATPYVDVSENRFGSISPGKKLNPNLNLFACCSNEKDEVAKQDQVDFLCKNGTQFYDRLYINCGGESVPVNGSDYEADLHPRGESTFFRSKSSNWGYSSMGNFLWASRNKYTLNETCQIHAGDAQLYRSARLSPISLKYYGFCLKSGMYEVKLHFAEISSSKIKYSQSKAGRLFDVDVQGENVLRNFNIEREAGGVNKAITKRHTTCVNNSRLEIHLYWSGKGSVLYPSVYYGPLISAITVTPESVQSELPPGVLAGISGFALLLLILFIGFSWRFQDKLRREELELVELYPGGLYNYRKIKAATKNFGVENRLGEGGFGTVYKGTLANGTAITVKKLSATKEGMYEFVEKSRTIAGMKHPNLVTLMGCCAGNNQLLLIYEYIGTNSLEDALFGSDELRARLDWPTRYRICLGLAEGLAFLHEGSKQEIIHGVIKPANIILDDDLNPKIYDFGFARLYHKQKSEGTMSYTAPEVKDRPLEASADVYSFGVVTLILVSGMKVKTPRAGGDTEYLVDEAQKKDRRGTLMELVDHNLNYDWEEAEMILRLAIQCIDSPPFRPTMSTIVKILKKERSIETILINVSKPEGDFSM</sequence>
<dbReference type="Proteomes" id="UP001152561">
    <property type="component" value="Unassembled WGS sequence"/>
</dbReference>
<dbReference type="Pfam" id="PF11721">
    <property type="entry name" value="Malectin"/>
    <property type="match status" value="1"/>
</dbReference>
<dbReference type="FunFam" id="2.60.120.430:FF:000004">
    <property type="entry name" value="Putative leucine-rich repeat receptor-like serine/threonine-protein kinase"/>
    <property type="match status" value="1"/>
</dbReference>
<dbReference type="InterPro" id="IPR000719">
    <property type="entry name" value="Prot_kinase_dom"/>
</dbReference>
<keyword evidence="12" id="KW-0418">Kinase</keyword>
<evidence type="ECO:0000256" key="19">
    <source>
        <dbReference type="ARBA" id="ARBA00048679"/>
    </source>
</evidence>
<feature type="binding site" evidence="20">
    <location>
        <position position="1034"/>
    </location>
    <ligand>
        <name>ATP</name>
        <dbReference type="ChEBI" id="CHEBI:30616"/>
    </ligand>
</feature>
<comment type="catalytic activity">
    <reaction evidence="19">
        <text>L-seryl-[protein] + ATP = O-phospho-L-seryl-[protein] + ADP + H(+)</text>
        <dbReference type="Rhea" id="RHEA:17989"/>
        <dbReference type="Rhea" id="RHEA-COMP:9863"/>
        <dbReference type="Rhea" id="RHEA-COMP:11604"/>
        <dbReference type="ChEBI" id="CHEBI:15378"/>
        <dbReference type="ChEBI" id="CHEBI:29999"/>
        <dbReference type="ChEBI" id="CHEBI:30616"/>
        <dbReference type="ChEBI" id="CHEBI:83421"/>
        <dbReference type="ChEBI" id="CHEBI:456216"/>
        <dbReference type="EC" id="2.7.11.1"/>
    </reaction>
</comment>
<evidence type="ECO:0000256" key="6">
    <source>
        <dbReference type="ARBA" id="ARBA00022614"/>
    </source>
</evidence>
<dbReference type="InterPro" id="IPR036514">
    <property type="entry name" value="SGNH_hydro_sf"/>
</dbReference>
<dbReference type="FunFam" id="1.10.510.10:FF:001023">
    <property type="entry name" value="Os07g0541700 protein"/>
    <property type="match status" value="1"/>
</dbReference>
<keyword evidence="16" id="KW-0675">Receptor</keyword>
<dbReference type="InterPro" id="IPR017441">
    <property type="entry name" value="Protein_kinase_ATP_BS"/>
</dbReference>
<feature type="chain" id="PRO_5040442758" description="non-specific serine/threonine protein kinase" evidence="22">
    <location>
        <begin position="29"/>
        <end position="1287"/>
    </location>
</feature>
<feature type="transmembrane region" description="Helical" evidence="21">
    <location>
        <begin position="950"/>
        <end position="971"/>
    </location>
</feature>
<keyword evidence="25" id="KW-1185">Reference proteome</keyword>
<dbReference type="SUPFAM" id="SSF52047">
    <property type="entry name" value="RNI-like"/>
    <property type="match status" value="1"/>
</dbReference>
<comment type="catalytic activity">
    <reaction evidence="18">
        <text>L-threonyl-[protein] + ATP = O-phospho-L-threonyl-[protein] + ADP + H(+)</text>
        <dbReference type="Rhea" id="RHEA:46608"/>
        <dbReference type="Rhea" id="RHEA-COMP:11060"/>
        <dbReference type="Rhea" id="RHEA-COMP:11605"/>
        <dbReference type="ChEBI" id="CHEBI:15378"/>
        <dbReference type="ChEBI" id="CHEBI:30013"/>
        <dbReference type="ChEBI" id="CHEBI:30616"/>
        <dbReference type="ChEBI" id="CHEBI:61977"/>
        <dbReference type="ChEBI" id="CHEBI:456216"/>
        <dbReference type="EC" id="2.7.11.1"/>
    </reaction>
</comment>
<dbReference type="InterPro" id="IPR051824">
    <property type="entry name" value="LRR_Rcpt-Like_S/T_Kinase"/>
</dbReference>
<keyword evidence="4" id="KW-0723">Serine/threonine-protein kinase</keyword>
<keyword evidence="7" id="KW-0808">Transferase</keyword>
<dbReference type="Gene3D" id="1.10.510.10">
    <property type="entry name" value="Transferase(Phosphotransferase) domain 1"/>
    <property type="match status" value="1"/>
</dbReference>
<dbReference type="PANTHER" id="PTHR48006">
    <property type="entry name" value="LEUCINE-RICH REPEAT-CONTAINING PROTEIN DDB_G0281931-RELATED"/>
    <property type="match status" value="1"/>
</dbReference>
<keyword evidence="6" id="KW-0433">Leucine-rich repeat</keyword>
<evidence type="ECO:0000256" key="15">
    <source>
        <dbReference type="ARBA" id="ARBA00023136"/>
    </source>
</evidence>
<dbReference type="InterPro" id="IPR021720">
    <property type="entry name" value="Malectin_dom"/>
</dbReference>
<dbReference type="OrthoDB" id="1668230at2759"/>
<dbReference type="SUPFAM" id="SSF56112">
    <property type="entry name" value="Protein kinase-like (PK-like)"/>
    <property type="match status" value="1"/>
</dbReference>
<keyword evidence="5" id="KW-0597">Phosphoprotein</keyword>
<evidence type="ECO:0000256" key="10">
    <source>
        <dbReference type="ARBA" id="ARBA00022737"/>
    </source>
</evidence>
<feature type="signal peptide" evidence="22">
    <location>
        <begin position="1"/>
        <end position="28"/>
    </location>
</feature>
<dbReference type="GO" id="GO:0005524">
    <property type="term" value="F:ATP binding"/>
    <property type="evidence" value="ECO:0007669"/>
    <property type="project" value="UniProtKB-UniRule"/>
</dbReference>
<dbReference type="InterPro" id="IPR001087">
    <property type="entry name" value="GDSL"/>
</dbReference>
<dbReference type="Gene3D" id="2.60.120.430">
    <property type="entry name" value="Galactose-binding lectin"/>
    <property type="match status" value="1"/>
</dbReference>
<reference evidence="25" key="1">
    <citation type="journal article" date="2023" name="Proc. Natl. Acad. Sci. U.S.A.">
        <title>Genomic and structural basis for evolution of tropane alkaloid biosynthesis.</title>
        <authorList>
            <person name="Wanga Y.-J."/>
            <person name="Taina T."/>
            <person name="Yua J.-Y."/>
            <person name="Lia J."/>
            <person name="Xua B."/>
            <person name="Chenc J."/>
            <person name="D'Auriad J.C."/>
            <person name="Huanga J.-P."/>
            <person name="Huanga S.-X."/>
        </authorList>
    </citation>
    <scope>NUCLEOTIDE SEQUENCE [LARGE SCALE GENOMIC DNA]</scope>
    <source>
        <strain evidence="25">cv. KIB-2019</strain>
    </source>
</reference>
<evidence type="ECO:0000256" key="8">
    <source>
        <dbReference type="ARBA" id="ARBA00022692"/>
    </source>
</evidence>
<evidence type="ECO:0000256" key="22">
    <source>
        <dbReference type="SAM" id="SignalP"/>
    </source>
</evidence>
<dbReference type="SMART" id="SM00369">
    <property type="entry name" value="LRR_TYP"/>
    <property type="match status" value="6"/>
</dbReference>
<evidence type="ECO:0000256" key="13">
    <source>
        <dbReference type="ARBA" id="ARBA00022840"/>
    </source>
</evidence>
<dbReference type="CDD" id="cd01837">
    <property type="entry name" value="SGNH_plant_lipase_like"/>
    <property type="match status" value="1"/>
</dbReference>
<evidence type="ECO:0000256" key="1">
    <source>
        <dbReference type="ARBA" id="ARBA00004479"/>
    </source>
</evidence>
<dbReference type="GO" id="GO:0051707">
    <property type="term" value="P:response to other organism"/>
    <property type="evidence" value="ECO:0007669"/>
    <property type="project" value="UniProtKB-ARBA"/>
</dbReference>
<evidence type="ECO:0000256" key="2">
    <source>
        <dbReference type="ARBA" id="ARBA00008668"/>
    </source>
</evidence>
<keyword evidence="14 21" id="KW-1133">Transmembrane helix</keyword>
<evidence type="ECO:0000256" key="7">
    <source>
        <dbReference type="ARBA" id="ARBA00022679"/>
    </source>
</evidence>
<evidence type="ECO:0000313" key="25">
    <source>
        <dbReference type="Proteomes" id="UP001152561"/>
    </source>
</evidence>
<comment type="caution">
    <text evidence="24">The sequence shown here is derived from an EMBL/GenBank/DDBJ whole genome shotgun (WGS) entry which is preliminary data.</text>
</comment>
<dbReference type="PROSITE" id="PS00107">
    <property type="entry name" value="PROTEIN_KINASE_ATP"/>
    <property type="match status" value="1"/>
</dbReference>
<gene>
    <name evidence="24" type="ORF">K7X08_026954</name>
</gene>
<dbReference type="GO" id="GO:0006952">
    <property type="term" value="P:defense response"/>
    <property type="evidence" value="ECO:0007669"/>
    <property type="project" value="UniProtKB-ARBA"/>
</dbReference>
<evidence type="ECO:0000256" key="11">
    <source>
        <dbReference type="ARBA" id="ARBA00022741"/>
    </source>
</evidence>
<evidence type="ECO:0000256" key="18">
    <source>
        <dbReference type="ARBA" id="ARBA00047899"/>
    </source>
</evidence>
<dbReference type="Pfam" id="PF00657">
    <property type="entry name" value="Lipase_GDSL"/>
    <property type="match status" value="1"/>
</dbReference>
<dbReference type="Pfam" id="PF00560">
    <property type="entry name" value="LRR_1"/>
    <property type="match status" value="3"/>
</dbReference>